<dbReference type="Proteomes" id="UP000054683">
    <property type="component" value="Unassembled WGS sequence"/>
</dbReference>
<evidence type="ECO:0000313" key="4">
    <source>
        <dbReference type="Proteomes" id="UP000054683"/>
    </source>
</evidence>
<dbReference type="InterPro" id="IPR001789">
    <property type="entry name" value="Sig_transdc_resp-reg_receiver"/>
</dbReference>
<protein>
    <submittedName>
        <fullName evidence="3">Response regulator receiver protein</fullName>
    </submittedName>
</protein>
<name>A0A158GQH8_9BURK</name>
<dbReference type="AlphaFoldDB" id="A0A158GQH8"/>
<evidence type="ECO:0000313" key="3">
    <source>
        <dbReference type="EMBL" id="SAL34071.1"/>
    </source>
</evidence>
<dbReference type="GO" id="GO:0000160">
    <property type="term" value="P:phosphorelay signal transduction system"/>
    <property type="evidence" value="ECO:0007669"/>
    <property type="project" value="InterPro"/>
</dbReference>
<dbReference type="PROSITE" id="PS50110">
    <property type="entry name" value="RESPONSE_REGULATORY"/>
    <property type="match status" value="1"/>
</dbReference>
<dbReference type="EMBL" id="FCOK02000018">
    <property type="protein sequence ID" value="SAL34071.1"/>
    <property type="molecule type" value="Genomic_DNA"/>
</dbReference>
<reference evidence="3 4" key="1">
    <citation type="submission" date="2016-01" db="EMBL/GenBank/DDBJ databases">
        <authorList>
            <person name="Oliw E.H."/>
        </authorList>
    </citation>
    <scope>NUCLEOTIDE SEQUENCE [LARGE SCALE GENOMIC DNA]</scope>
    <source>
        <strain evidence="3">LMG 27134</strain>
    </source>
</reference>
<dbReference type="SUPFAM" id="SSF52172">
    <property type="entry name" value="CheY-like"/>
    <property type="match status" value="1"/>
</dbReference>
<gene>
    <name evidence="3" type="ORF">AWB69_03095</name>
</gene>
<sequence>MSITNARVAVVDDAPVAMATSRLLRSHGIEAAAFADGSVFLDRLSATPAYRPAYVMRNLNMPGLNGFD</sequence>
<evidence type="ECO:0000256" key="1">
    <source>
        <dbReference type="PROSITE-ProRule" id="PRU00169"/>
    </source>
</evidence>
<proteinExistence type="predicted"/>
<dbReference type="InterPro" id="IPR011006">
    <property type="entry name" value="CheY-like_superfamily"/>
</dbReference>
<comment type="caution">
    <text evidence="1">Lacks conserved residue(s) required for the propagation of feature annotation.</text>
</comment>
<evidence type="ECO:0000259" key="2">
    <source>
        <dbReference type="PROSITE" id="PS50110"/>
    </source>
</evidence>
<dbReference type="Gene3D" id="3.40.50.2300">
    <property type="match status" value="1"/>
</dbReference>
<dbReference type="RefSeq" id="WP_062085973.1">
    <property type="nucleotide sequence ID" value="NZ_FCOK02000018.1"/>
</dbReference>
<accession>A0A158GQH8</accession>
<feature type="domain" description="Response regulatory" evidence="2">
    <location>
        <begin position="6"/>
        <end position="68"/>
    </location>
</feature>
<organism evidence="3 4">
    <name type="scientific">Caballeronia udeis</name>
    <dbReference type="NCBI Taxonomy" id="1232866"/>
    <lineage>
        <taxon>Bacteria</taxon>
        <taxon>Pseudomonadati</taxon>
        <taxon>Pseudomonadota</taxon>
        <taxon>Betaproteobacteria</taxon>
        <taxon>Burkholderiales</taxon>
        <taxon>Burkholderiaceae</taxon>
        <taxon>Caballeronia</taxon>
    </lineage>
</organism>